<dbReference type="OMA" id="CYPFSAR"/>
<evidence type="ECO:0000313" key="2">
    <source>
        <dbReference type="Proteomes" id="UP000175616"/>
    </source>
</evidence>
<accession>A0A1E7YKM4</accession>
<organism evidence="1 2">
    <name type="scientific">Acidithiobacillus caldus</name>
    <dbReference type="NCBI Taxonomy" id="33059"/>
    <lineage>
        <taxon>Bacteria</taxon>
        <taxon>Pseudomonadati</taxon>
        <taxon>Pseudomonadota</taxon>
        <taxon>Acidithiobacillia</taxon>
        <taxon>Acidithiobacillales</taxon>
        <taxon>Acidithiobacillaceae</taxon>
        <taxon>Acidithiobacillus</taxon>
    </lineage>
</organism>
<dbReference type="GO" id="GO:0018836">
    <property type="term" value="F:alkylmercury lyase activity"/>
    <property type="evidence" value="ECO:0007669"/>
    <property type="project" value="InterPro"/>
</dbReference>
<dbReference type="EMBL" id="LZYE01000348">
    <property type="protein sequence ID" value="OFC29974.1"/>
    <property type="molecule type" value="Genomic_DNA"/>
</dbReference>
<dbReference type="SUPFAM" id="SSF160387">
    <property type="entry name" value="NosL/MerB-like"/>
    <property type="match status" value="1"/>
</dbReference>
<sequence>MNIEKIERGLRDLRADFPLEDRVLQESIAVQAAYVHALRYWIGHDRPPTAEYLPADAIEHLVSADALVVTTEGVGIYPFSAQETDIRLHNGTHRPICTMCAVDALVIPALWQSQARLETRCHACHRSLSFVVGAGSKPYPDAELSEVYIHLRNRQSRAEQPACGSLCTKIYFLCSHCAAVLPPGARYTLQEAQVIGQQFFAFQHGLLRAFPNGLEEVS</sequence>
<comment type="caution">
    <text evidence="1">The sequence shown here is derived from an EMBL/GenBank/DDBJ whole genome shotgun (WGS) entry which is preliminary data.</text>
</comment>
<protein>
    <recommendedName>
        <fullName evidence="3">Organomercurial lyase</fullName>
    </recommendedName>
</protein>
<dbReference type="Pfam" id="PF03243">
    <property type="entry name" value="MerB"/>
    <property type="match status" value="1"/>
</dbReference>
<dbReference type="GeneID" id="92931066"/>
<dbReference type="InterPro" id="IPR004927">
    <property type="entry name" value="MerB"/>
</dbReference>
<dbReference type="Proteomes" id="UP000175616">
    <property type="component" value="Unassembled WGS sequence"/>
</dbReference>
<dbReference type="InterPro" id="IPR053717">
    <property type="entry name" value="MerB_lyase_sf"/>
</dbReference>
<proteinExistence type="predicted"/>
<dbReference type="Gene3D" id="3.30.450.410">
    <property type="match status" value="1"/>
</dbReference>
<reference evidence="1 2" key="1">
    <citation type="submission" date="2016-06" db="EMBL/GenBank/DDBJ databases">
        <title>Gene turnover analysis identifies the evolutionary adaptation of the extremophile Acidithiobacillus caldus.</title>
        <authorList>
            <person name="Zhang X."/>
        </authorList>
    </citation>
    <scope>NUCLEOTIDE SEQUENCE [LARGE SCALE GENOMIC DNA]</scope>
    <source>
        <strain evidence="1 2">DX</strain>
    </source>
</reference>
<gene>
    <name evidence="1" type="ORF">BAE27_12385</name>
</gene>
<evidence type="ECO:0008006" key="3">
    <source>
        <dbReference type="Google" id="ProtNLM"/>
    </source>
</evidence>
<dbReference type="RefSeq" id="WP_014002599.1">
    <property type="nucleotide sequence ID" value="NZ_CP026328.2"/>
</dbReference>
<evidence type="ECO:0000313" key="1">
    <source>
        <dbReference type="EMBL" id="OFC29974.1"/>
    </source>
</evidence>
<dbReference type="PATRIC" id="fig|33059.14.peg.3078"/>
<name>A0A1E7YKM4_9PROT</name>
<dbReference type="AlphaFoldDB" id="A0A1E7YKM4"/>